<accession>A0A060SHG9</accession>
<dbReference type="STRING" id="5643.A0A060SHG9"/>
<evidence type="ECO:0000256" key="1">
    <source>
        <dbReference type="SAM" id="MobiDB-lite"/>
    </source>
</evidence>
<evidence type="ECO:0000313" key="3">
    <source>
        <dbReference type="EMBL" id="CDO73957.1"/>
    </source>
</evidence>
<dbReference type="Gene3D" id="3.40.970.10">
    <property type="entry name" value="Ribonuclease H1, N-terminal domain"/>
    <property type="match status" value="1"/>
</dbReference>
<dbReference type="AlphaFoldDB" id="A0A060SHG9"/>
<dbReference type="Pfam" id="PF01693">
    <property type="entry name" value="Cauli_VI"/>
    <property type="match status" value="1"/>
</dbReference>
<reference evidence="3" key="1">
    <citation type="submission" date="2014-01" db="EMBL/GenBank/DDBJ databases">
        <title>The genome of the white-rot fungus Pycnoporus cinnabarinus: a basidiomycete model with a versatile arsenal for lignocellulosic biomass breakdown.</title>
        <authorList>
            <person name="Levasseur A."/>
            <person name="Lomascolo A."/>
            <person name="Ruiz-Duenas F.J."/>
            <person name="Uzan E."/>
            <person name="Piumi F."/>
            <person name="Kues U."/>
            <person name="Ram A.F.J."/>
            <person name="Murat C."/>
            <person name="Haon M."/>
            <person name="Benoit I."/>
            <person name="Arfi Y."/>
            <person name="Chevret D."/>
            <person name="Drula E."/>
            <person name="Kwon M.J."/>
            <person name="Gouret P."/>
            <person name="Lesage-Meessen L."/>
            <person name="Lombard V."/>
            <person name="Mariette J."/>
            <person name="Noirot C."/>
            <person name="Park J."/>
            <person name="Patyshakuliyeva A."/>
            <person name="Wieneger R.A.B."/>
            <person name="Wosten H.A.B."/>
            <person name="Martin F."/>
            <person name="Coutinho P.M."/>
            <person name="de Vries R."/>
            <person name="Martinez A.T."/>
            <person name="Klopp C."/>
            <person name="Pontarotti P."/>
            <person name="Henrissat B."/>
            <person name="Record E."/>
        </authorList>
    </citation>
    <scope>NUCLEOTIDE SEQUENCE [LARGE SCALE GENOMIC DNA]</scope>
    <source>
        <strain evidence="3">BRFM137</strain>
    </source>
</reference>
<sequence>MVSTSLLRDFDQTARSLGITPKTNEDGELIPVGLPEEKEHVYVVWVGRGIGLFYNWGLTLAMTCGFPGAAHKKYHSLESARQGWVQGPTRMWGTWQIPIPRVAIPTPGLPPEPAAPSASAIPHYSSLPASATLHDPLPKEVQLTAAADSKITVDLRGADALDSDNEYWSEVDDLYNDQPDRPDQHTPPPSTPSPPDSPTLLQHQLPIPHSPAASSAPSISSVSSFPLSSMLSDGTVSPDAVYSPLPASPASSVSAIRSELGFGARRPPASSTSASPLRLASSTTAIPLRLASSISASPLRQAIGKAGRGASGDVTKAADRSSASELKPRTFYVVVRGEYPGVYFSRDVALEKLGTRPGIKIVRFHSLSHASWYFTQEYMAHRVGVPVLVSPTEE</sequence>
<feature type="compositionally biased region" description="Low complexity" evidence="1">
    <location>
        <begin position="205"/>
        <end position="219"/>
    </location>
</feature>
<evidence type="ECO:0000259" key="2">
    <source>
        <dbReference type="Pfam" id="PF01693"/>
    </source>
</evidence>
<dbReference type="InterPro" id="IPR037056">
    <property type="entry name" value="RNase_H1_N_sf"/>
</dbReference>
<feature type="region of interest" description="Disordered" evidence="1">
    <location>
        <begin position="173"/>
        <end position="219"/>
    </location>
</feature>
<dbReference type="HOGENOM" id="CLU_700464_0_0_1"/>
<feature type="compositionally biased region" description="Pro residues" evidence="1">
    <location>
        <begin position="185"/>
        <end position="197"/>
    </location>
</feature>
<organism evidence="3 4">
    <name type="scientific">Pycnoporus cinnabarinus</name>
    <name type="common">Cinnabar-red polypore</name>
    <name type="synonym">Trametes cinnabarina</name>
    <dbReference type="NCBI Taxonomy" id="5643"/>
    <lineage>
        <taxon>Eukaryota</taxon>
        <taxon>Fungi</taxon>
        <taxon>Dikarya</taxon>
        <taxon>Basidiomycota</taxon>
        <taxon>Agaricomycotina</taxon>
        <taxon>Agaricomycetes</taxon>
        <taxon>Polyporales</taxon>
        <taxon>Polyporaceae</taxon>
        <taxon>Trametes</taxon>
    </lineage>
</organism>
<gene>
    <name evidence="3" type="ORF">BN946_scf185043.g5</name>
</gene>
<feature type="domain" description="Ribonuclease H1 N-terminal" evidence="2">
    <location>
        <begin position="41"/>
        <end position="81"/>
    </location>
</feature>
<evidence type="ECO:0000313" key="4">
    <source>
        <dbReference type="Proteomes" id="UP000029665"/>
    </source>
</evidence>
<dbReference type="OMA" id="KWEPPRE"/>
<dbReference type="Proteomes" id="UP000029665">
    <property type="component" value="Unassembled WGS sequence"/>
</dbReference>
<protein>
    <recommendedName>
        <fullName evidence="2">Ribonuclease H1 N-terminal domain-containing protein</fullName>
    </recommendedName>
</protein>
<proteinExistence type="predicted"/>
<dbReference type="InterPro" id="IPR011320">
    <property type="entry name" value="RNase_H1_N"/>
</dbReference>
<keyword evidence="4" id="KW-1185">Reference proteome</keyword>
<dbReference type="SUPFAM" id="SSF55658">
    <property type="entry name" value="L9 N-domain-like"/>
    <property type="match status" value="1"/>
</dbReference>
<dbReference type="InterPro" id="IPR009027">
    <property type="entry name" value="Ribosomal_bL9/RNase_H1_N"/>
</dbReference>
<comment type="caution">
    <text evidence="3">The sequence shown here is derived from an EMBL/GenBank/DDBJ whole genome shotgun (WGS) entry which is preliminary data.</text>
</comment>
<name>A0A060SHG9_PYCCI</name>
<dbReference type="EMBL" id="CCBP010000125">
    <property type="protein sequence ID" value="CDO73957.1"/>
    <property type="molecule type" value="Genomic_DNA"/>
</dbReference>
<dbReference type="OrthoDB" id="2747315at2759"/>